<keyword evidence="9" id="KW-1185">Reference proteome</keyword>
<dbReference type="GO" id="GO:0032993">
    <property type="term" value="C:protein-DNA complex"/>
    <property type="evidence" value="ECO:0007669"/>
    <property type="project" value="TreeGrafter"/>
</dbReference>
<dbReference type="PANTHER" id="PTHR48111">
    <property type="entry name" value="REGULATOR OF RPOS"/>
    <property type="match status" value="1"/>
</dbReference>
<dbReference type="GO" id="GO:0006355">
    <property type="term" value="P:regulation of DNA-templated transcription"/>
    <property type="evidence" value="ECO:0007669"/>
    <property type="project" value="InterPro"/>
</dbReference>
<evidence type="ECO:0000256" key="4">
    <source>
        <dbReference type="ARBA" id="ARBA00023125"/>
    </source>
</evidence>
<evidence type="ECO:0000313" key="9">
    <source>
        <dbReference type="Proteomes" id="UP000234845"/>
    </source>
</evidence>
<dbReference type="RefSeq" id="WP_101522150.1">
    <property type="nucleotide sequence ID" value="NZ_PKLZ01000010.1"/>
</dbReference>
<dbReference type="GO" id="GO:0000976">
    <property type="term" value="F:transcription cis-regulatory region binding"/>
    <property type="evidence" value="ECO:0007669"/>
    <property type="project" value="TreeGrafter"/>
</dbReference>
<comment type="caution">
    <text evidence="8">The sequence shown here is derived from an EMBL/GenBank/DDBJ whole genome shotgun (WGS) entry which is preliminary data.</text>
</comment>
<dbReference type="InterPro" id="IPR001867">
    <property type="entry name" value="OmpR/PhoB-type_DNA-bd"/>
</dbReference>
<keyword evidence="5" id="KW-0804">Transcription</keyword>
<keyword evidence="4 6" id="KW-0238">DNA-binding</keyword>
<dbReference type="PROSITE" id="PS51755">
    <property type="entry name" value="OMPR_PHOB"/>
    <property type="match status" value="1"/>
</dbReference>
<gene>
    <name evidence="8" type="ORF">CWI75_14085</name>
</gene>
<dbReference type="Proteomes" id="UP000234845">
    <property type="component" value="Unassembled WGS sequence"/>
</dbReference>
<dbReference type="InterPro" id="IPR039420">
    <property type="entry name" value="WalR-like"/>
</dbReference>
<evidence type="ECO:0000259" key="7">
    <source>
        <dbReference type="PROSITE" id="PS51755"/>
    </source>
</evidence>
<keyword evidence="3" id="KW-0805">Transcription regulation</keyword>
<evidence type="ECO:0000256" key="2">
    <source>
        <dbReference type="ARBA" id="ARBA00023012"/>
    </source>
</evidence>
<keyword evidence="2" id="KW-0902">Two-component regulatory system</keyword>
<feature type="domain" description="OmpR/PhoB-type" evidence="7">
    <location>
        <begin position="162"/>
        <end position="261"/>
    </location>
</feature>
<dbReference type="AlphaFoldDB" id="A0A2N5Y0F0"/>
<feature type="DNA-binding region" description="OmpR/PhoB-type" evidence="6">
    <location>
        <begin position="162"/>
        <end position="261"/>
    </location>
</feature>
<dbReference type="SUPFAM" id="SSF46894">
    <property type="entry name" value="C-terminal effector domain of the bipartite response regulators"/>
    <property type="match status" value="1"/>
</dbReference>
<name>A0A2N5Y0F0_9GAMM</name>
<dbReference type="GO" id="GO:0005829">
    <property type="term" value="C:cytosol"/>
    <property type="evidence" value="ECO:0007669"/>
    <property type="project" value="TreeGrafter"/>
</dbReference>
<protein>
    <recommendedName>
        <fullName evidence="7">OmpR/PhoB-type domain-containing protein</fullName>
    </recommendedName>
</protein>
<evidence type="ECO:0000256" key="1">
    <source>
        <dbReference type="ARBA" id="ARBA00022553"/>
    </source>
</evidence>
<dbReference type="CDD" id="cd00383">
    <property type="entry name" value="trans_reg_C"/>
    <property type="match status" value="1"/>
</dbReference>
<evidence type="ECO:0000313" key="8">
    <source>
        <dbReference type="EMBL" id="PLW81868.1"/>
    </source>
</evidence>
<dbReference type="InterPro" id="IPR016032">
    <property type="entry name" value="Sig_transdc_resp-reg_C-effctor"/>
</dbReference>
<dbReference type="Pfam" id="PF00486">
    <property type="entry name" value="Trans_reg_C"/>
    <property type="match status" value="1"/>
</dbReference>
<keyword evidence="1" id="KW-0597">Phosphoprotein</keyword>
<dbReference type="GO" id="GO:0000156">
    <property type="term" value="F:phosphorelay response regulator activity"/>
    <property type="evidence" value="ECO:0007669"/>
    <property type="project" value="TreeGrafter"/>
</dbReference>
<evidence type="ECO:0000256" key="3">
    <source>
        <dbReference type="ARBA" id="ARBA00023015"/>
    </source>
</evidence>
<evidence type="ECO:0000256" key="6">
    <source>
        <dbReference type="PROSITE-ProRule" id="PRU01091"/>
    </source>
</evidence>
<dbReference type="InterPro" id="IPR036388">
    <property type="entry name" value="WH-like_DNA-bd_sf"/>
</dbReference>
<dbReference type="EMBL" id="PKLZ01000010">
    <property type="protein sequence ID" value="PLW81868.1"/>
    <property type="molecule type" value="Genomic_DNA"/>
</dbReference>
<proteinExistence type="predicted"/>
<accession>A0A2N5Y0F0</accession>
<reference evidence="9" key="1">
    <citation type="submission" date="2017-11" db="EMBL/GenBank/DDBJ databases">
        <title>The draft genome sequence of Chromatocurvus sp. F02.</title>
        <authorList>
            <person name="Du Z.-J."/>
            <person name="Chang Y.-Q."/>
        </authorList>
    </citation>
    <scope>NUCLEOTIDE SEQUENCE [LARGE SCALE GENOMIC DNA]</scope>
    <source>
        <strain evidence="9">F02</strain>
    </source>
</reference>
<evidence type="ECO:0000256" key="5">
    <source>
        <dbReference type="ARBA" id="ARBA00023163"/>
    </source>
</evidence>
<sequence>MSSSSHGYRILLVSSSDFVLGLLKGYCLSNSLKLDVQSTLSAIAGKATAPDYRLVIVDLRAAHAILTKDDADQLSYYFQLKNYRNVEVCAIEDCQNGWHQEALSNFDWVVREPIIENLEHFLSERDKQLPINSLERRQYERRRGRDRRSLYPAVHHLPDSTCDQLHMGPFSLDRNSRSLYLYERNLGLTTKEFELFELLASDNGRAFSTDAIVRALWPKNHRANKSDLYQYVHLLRRKVEADPCNPQWLLTVKGVGYRLNVESQSART</sequence>
<organism evidence="8 9">
    <name type="scientific">Kineobactrum sediminis</name>
    <dbReference type="NCBI Taxonomy" id="1905677"/>
    <lineage>
        <taxon>Bacteria</taxon>
        <taxon>Pseudomonadati</taxon>
        <taxon>Pseudomonadota</taxon>
        <taxon>Gammaproteobacteria</taxon>
        <taxon>Cellvibrionales</taxon>
        <taxon>Halieaceae</taxon>
        <taxon>Kineobactrum</taxon>
    </lineage>
</organism>
<dbReference type="Gene3D" id="1.10.10.10">
    <property type="entry name" value="Winged helix-like DNA-binding domain superfamily/Winged helix DNA-binding domain"/>
    <property type="match status" value="1"/>
</dbReference>
<dbReference type="OrthoDB" id="5568140at2"/>
<dbReference type="SMART" id="SM00862">
    <property type="entry name" value="Trans_reg_C"/>
    <property type="match status" value="1"/>
</dbReference>
<dbReference type="PANTHER" id="PTHR48111:SF1">
    <property type="entry name" value="TWO-COMPONENT RESPONSE REGULATOR ORR33"/>
    <property type="match status" value="1"/>
</dbReference>